<keyword evidence="9" id="KW-1133">Transmembrane helix</keyword>
<dbReference type="GO" id="GO:0047464">
    <property type="term" value="F:heparosan-N-sulfate-glucuronate 5-epimerase activity"/>
    <property type="evidence" value="ECO:0007669"/>
    <property type="project" value="UniProtKB-EC"/>
</dbReference>
<keyword evidence="16" id="KW-1185">Reference proteome</keyword>
<proteinExistence type="inferred from homology"/>
<dbReference type="EMBL" id="VSRR010000350">
    <property type="protein sequence ID" value="MPC14415.1"/>
    <property type="molecule type" value="Genomic_DNA"/>
</dbReference>
<dbReference type="InterPro" id="IPR059154">
    <property type="entry name" value="Glce_b_sandwich"/>
</dbReference>
<dbReference type="EC" id="5.1.3.17" evidence="6"/>
<evidence type="ECO:0000313" key="16">
    <source>
        <dbReference type="Proteomes" id="UP000324222"/>
    </source>
</evidence>
<organism evidence="15 16">
    <name type="scientific">Portunus trituberculatus</name>
    <name type="common">Swimming crab</name>
    <name type="synonym">Neptunus trituberculatus</name>
    <dbReference type="NCBI Taxonomy" id="210409"/>
    <lineage>
        <taxon>Eukaryota</taxon>
        <taxon>Metazoa</taxon>
        <taxon>Ecdysozoa</taxon>
        <taxon>Arthropoda</taxon>
        <taxon>Crustacea</taxon>
        <taxon>Multicrustacea</taxon>
        <taxon>Malacostraca</taxon>
        <taxon>Eumalacostraca</taxon>
        <taxon>Eucarida</taxon>
        <taxon>Decapoda</taxon>
        <taxon>Pleocyemata</taxon>
        <taxon>Brachyura</taxon>
        <taxon>Eubrachyura</taxon>
        <taxon>Portunoidea</taxon>
        <taxon>Portunidae</taxon>
        <taxon>Portuninae</taxon>
        <taxon>Portunus</taxon>
    </lineage>
</organism>
<comment type="similarity">
    <text evidence="5">Belongs to the D-glucuronyl C5-epimerase family.</text>
</comment>
<evidence type="ECO:0000256" key="6">
    <source>
        <dbReference type="ARBA" id="ARBA00012087"/>
    </source>
</evidence>
<feature type="domain" description="D-glucuronyl C5-epimerase C-terminal" evidence="13">
    <location>
        <begin position="169"/>
        <end position="339"/>
    </location>
</feature>
<comment type="catalytic activity">
    <reaction evidence="1">
        <text>[heparosan-N-sulfate](n) = [heparan-N-sulfate](n)</text>
        <dbReference type="Rhea" id="RHEA:20197"/>
        <dbReference type="Rhea" id="RHEA-COMP:9556"/>
        <dbReference type="Rhea" id="RHEA-COMP:9557"/>
        <dbReference type="ChEBI" id="CHEBI:58041"/>
        <dbReference type="ChEBI" id="CHEBI:58287"/>
        <dbReference type="EC" id="5.1.3.17"/>
    </reaction>
</comment>
<dbReference type="GO" id="GO:0030210">
    <property type="term" value="P:heparin proteoglycan biosynthetic process"/>
    <property type="evidence" value="ECO:0007669"/>
    <property type="project" value="UniProtKB-UniPathway"/>
</dbReference>
<dbReference type="UniPathway" id="UPA00862"/>
<sequence length="350" mass="38927">MGAWQVVGGAGRVTRILDPTSHSNVLRFKAPGDLLLRLPGDLINSQSISQPLDMSCVSSESPSKGSVVLSLADVTSQSLLVLSLHFLAQGNASFSVTVEFRDKKTEVVTVHYVRSDRLLQVKDRQIYYGLGERPGWSRITRNLLIDVHKAASSTPALRKKFKKVISGVLELGAGWYSAMAQGQAMSLLVRAAHHSGDPRYLKAAARATSLFTINATQGGVRAYFPGNTVWYEEYPTNPSLFVLNGFIYSLLGLYDLKEFSNDESDNSRELFDTGMRSLKTLLPLYDTGWGSLYDLRHFTTHVAPNRARWDYHTTHITQLLLLASLDPDPILSTTALRWKDYMNGHKAKHN</sequence>
<dbReference type="InterPro" id="IPR008928">
    <property type="entry name" value="6-hairpin_glycosidase_sf"/>
</dbReference>
<dbReference type="GO" id="GO:0005794">
    <property type="term" value="C:Golgi apparatus"/>
    <property type="evidence" value="ECO:0007669"/>
    <property type="project" value="TreeGrafter"/>
</dbReference>
<name>A0A5B7CZE1_PORTR</name>
<comment type="pathway">
    <text evidence="4">Glycan metabolism; heparan sulfate biosynthesis.</text>
</comment>
<gene>
    <name evidence="15" type="primary">GLCE_0</name>
    <name evidence="15" type="ORF">E2C01_007181</name>
</gene>
<dbReference type="SUPFAM" id="SSF48208">
    <property type="entry name" value="Six-hairpin glycosidases"/>
    <property type="match status" value="1"/>
</dbReference>
<comment type="subcellular location">
    <subcellularLocation>
        <location evidence="12">Endomembrane system</location>
        <topology evidence="12">Single-pass membrane protein</topology>
    </subcellularLocation>
    <subcellularLocation>
        <location evidence="2">Membrane</location>
        <topology evidence="2">Single-pass type II membrane protein</topology>
    </subcellularLocation>
</comment>
<dbReference type="Pfam" id="PF06662">
    <property type="entry name" value="C5-epim_C"/>
    <property type="match status" value="1"/>
</dbReference>
<accession>A0A5B7CZE1</accession>
<dbReference type="Proteomes" id="UP000324222">
    <property type="component" value="Unassembled WGS sequence"/>
</dbReference>
<evidence type="ECO:0000259" key="14">
    <source>
        <dbReference type="Pfam" id="PF21174"/>
    </source>
</evidence>
<keyword evidence="8" id="KW-0735">Signal-anchor</keyword>
<evidence type="ECO:0000256" key="11">
    <source>
        <dbReference type="ARBA" id="ARBA00023235"/>
    </source>
</evidence>
<evidence type="ECO:0000256" key="5">
    <source>
        <dbReference type="ARBA" id="ARBA00005584"/>
    </source>
</evidence>
<evidence type="ECO:0000256" key="3">
    <source>
        <dbReference type="ARBA" id="ARBA00004841"/>
    </source>
</evidence>
<keyword evidence="11" id="KW-0413">Isomerase</keyword>
<comment type="caution">
    <text evidence="15">The sequence shown here is derived from an EMBL/GenBank/DDBJ whole genome shotgun (WGS) entry which is preliminary data.</text>
</comment>
<evidence type="ECO:0000256" key="10">
    <source>
        <dbReference type="ARBA" id="ARBA00023136"/>
    </source>
</evidence>
<evidence type="ECO:0000256" key="4">
    <source>
        <dbReference type="ARBA" id="ARBA00005093"/>
    </source>
</evidence>
<evidence type="ECO:0000256" key="8">
    <source>
        <dbReference type="ARBA" id="ARBA00022968"/>
    </source>
</evidence>
<dbReference type="PANTHER" id="PTHR13174:SF3">
    <property type="entry name" value="D-GLUCURONYL C5-EPIMERASE"/>
    <property type="match status" value="1"/>
</dbReference>
<comment type="pathway">
    <text evidence="3">Glycan metabolism; heparin biosynthesis.</text>
</comment>
<protein>
    <recommendedName>
        <fullName evidence="6">heparosan-N-sulfate-glucuronate 5-epimerase</fullName>
        <ecNumber evidence="6">5.1.3.17</ecNumber>
    </recommendedName>
</protein>
<evidence type="ECO:0000256" key="2">
    <source>
        <dbReference type="ARBA" id="ARBA00004606"/>
    </source>
</evidence>
<evidence type="ECO:0000256" key="12">
    <source>
        <dbReference type="ARBA" id="ARBA00037847"/>
    </source>
</evidence>
<keyword evidence="10" id="KW-0472">Membrane</keyword>
<evidence type="ECO:0000256" key="9">
    <source>
        <dbReference type="ARBA" id="ARBA00022989"/>
    </source>
</evidence>
<evidence type="ECO:0000256" key="7">
    <source>
        <dbReference type="ARBA" id="ARBA00022692"/>
    </source>
</evidence>
<evidence type="ECO:0000313" key="15">
    <source>
        <dbReference type="EMBL" id="MPC14415.1"/>
    </source>
</evidence>
<feature type="domain" description="D-glucuronyl C5-epimerase beta-sandwich" evidence="14">
    <location>
        <begin position="65"/>
        <end position="164"/>
    </location>
</feature>
<dbReference type="GO" id="GO:0005975">
    <property type="term" value="P:carbohydrate metabolic process"/>
    <property type="evidence" value="ECO:0007669"/>
    <property type="project" value="InterPro"/>
</dbReference>
<dbReference type="Pfam" id="PF21174">
    <property type="entry name" value="Glce_b_sandwich"/>
    <property type="match status" value="1"/>
</dbReference>
<dbReference type="AlphaFoldDB" id="A0A5B7CZE1"/>
<dbReference type="InterPro" id="IPR010598">
    <property type="entry name" value="C5-epim_C"/>
</dbReference>
<dbReference type="PANTHER" id="PTHR13174">
    <property type="entry name" value="D-GLUCURONYL C5-EPIMERASE"/>
    <property type="match status" value="1"/>
</dbReference>
<evidence type="ECO:0000256" key="1">
    <source>
        <dbReference type="ARBA" id="ARBA00000434"/>
    </source>
</evidence>
<reference evidence="15 16" key="1">
    <citation type="submission" date="2019-05" db="EMBL/GenBank/DDBJ databases">
        <title>Another draft genome of Portunus trituberculatus and its Hox gene families provides insights of decapod evolution.</title>
        <authorList>
            <person name="Jeong J.-H."/>
            <person name="Song I."/>
            <person name="Kim S."/>
            <person name="Choi T."/>
            <person name="Kim D."/>
            <person name="Ryu S."/>
            <person name="Kim W."/>
        </authorList>
    </citation>
    <scope>NUCLEOTIDE SEQUENCE [LARGE SCALE GENOMIC DNA]</scope>
    <source>
        <tissue evidence="15">Muscle</tissue>
    </source>
</reference>
<evidence type="ECO:0000259" key="13">
    <source>
        <dbReference type="Pfam" id="PF06662"/>
    </source>
</evidence>
<keyword evidence="7" id="KW-0812">Transmembrane</keyword>
<dbReference type="OrthoDB" id="5914444at2759"/>
<dbReference type="InterPro" id="IPR039721">
    <property type="entry name" value="C5-epimerase"/>
</dbReference>
<dbReference type="GO" id="GO:0015012">
    <property type="term" value="P:heparan sulfate proteoglycan biosynthetic process"/>
    <property type="evidence" value="ECO:0007669"/>
    <property type="project" value="InterPro"/>
</dbReference>